<dbReference type="SUPFAM" id="SSF48317">
    <property type="entry name" value="Acid phosphatase/Vanadium-dependent haloperoxidase"/>
    <property type="match status" value="1"/>
</dbReference>
<proteinExistence type="predicted"/>
<dbReference type="Gene3D" id="1.10.606.10">
    <property type="entry name" value="Vanadium-containing Chloroperoxidase, domain 2"/>
    <property type="match status" value="1"/>
</dbReference>
<dbReference type="PANTHER" id="PTHR34599:SF2">
    <property type="entry name" value="TRAF-TYPE DOMAIN-CONTAINING PROTEIN"/>
    <property type="match status" value="1"/>
</dbReference>
<dbReference type="EMBL" id="MN740759">
    <property type="protein sequence ID" value="QHS81664.1"/>
    <property type="molecule type" value="Genomic_DNA"/>
</dbReference>
<name>A0A6C0APK0_9ZZZZ</name>
<dbReference type="PANTHER" id="PTHR34599">
    <property type="entry name" value="PEROXIDASE-RELATED"/>
    <property type="match status" value="1"/>
</dbReference>
<evidence type="ECO:0000313" key="1">
    <source>
        <dbReference type="EMBL" id="QHS81664.1"/>
    </source>
</evidence>
<accession>A0A6C0APK0</accession>
<sequence>MPTRNTDSSAITRLNQARAVAFGQTRQNLLTNSSSPLRVYPATNPQSGNFDNSVMLDVVNGNYTTYTQTFPITVISVPPTSELPFPLIPQPAGFIDPPIPIDQTVLYAFQSVLAFGASSNYAPTVMSRFLYVWFMSVVSAWNWVQSSPQLPGTHDGWNFTVQNALNYDDSTTWMVITVNQIMSTMAITGYNSNYLLDRTKTCHGWDSQTLATEIARIQAAGNWSQWLSAWNSWLTARNADGYLVAKVAGPLPGSPNSQYKNGSTTLNPLLTVDPSTYVAPTQWTPLVLNGVNKLYATPLWNNVRSTCLSAQDEQDLSGLAAPFFPSTPQARYADLSGMLDKTATMTDYDKLTAEWWAGGPTTATPPGILMWYWKNYMATYNISDTLGTRAFMLSGLQVAIGLFETGRVVWGQKLGYTQARPIQDVRRLWRGQVVTGYTGVGVSGEAWLPYQEATFVTPPFPDFVSGHSGFSAVFANTMAQWFGDAIRTDGLVTMTDLNLVTPDLAGTVQTQPFGTIVFPVGSSRIQPGVVPAQATTVSFTKWSDLAQSAGISRQYGGIHCMSAHLGSLALIGDNDGVVLNGTTGLYKMIKSSWSF</sequence>
<dbReference type="InterPro" id="IPR036938">
    <property type="entry name" value="PAP2/HPO_sf"/>
</dbReference>
<dbReference type="InterPro" id="IPR016119">
    <property type="entry name" value="Br/Cl_peroxidase_C"/>
</dbReference>
<reference evidence="1" key="1">
    <citation type="journal article" date="2020" name="Nature">
        <title>Giant virus diversity and host interactions through global metagenomics.</title>
        <authorList>
            <person name="Schulz F."/>
            <person name="Roux S."/>
            <person name="Paez-Espino D."/>
            <person name="Jungbluth S."/>
            <person name="Walsh D.A."/>
            <person name="Denef V.J."/>
            <person name="McMahon K.D."/>
            <person name="Konstantinidis K.T."/>
            <person name="Eloe-Fadrosh E.A."/>
            <person name="Kyrpides N.C."/>
            <person name="Woyke T."/>
        </authorList>
    </citation>
    <scope>NUCLEOTIDE SEQUENCE</scope>
    <source>
        <strain evidence="1">GVMAG-S-1101164-72</strain>
    </source>
</reference>
<dbReference type="InterPro" id="IPR052559">
    <property type="entry name" value="V-haloperoxidase"/>
</dbReference>
<organism evidence="1">
    <name type="scientific">viral metagenome</name>
    <dbReference type="NCBI Taxonomy" id="1070528"/>
    <lineage>
        <taxon>unclassified sequences</taxon>
        <taxon>metagenomes</taxon>
        <taxon>organismal metagenomes</taxon>
    </lineage>
</organism>
<evidence type="ECO:0008006" key="2">
    <source>
        <dbReference type="Google" id="ProtNLM"/>
    </source>
</evidence>
<dbReference type="AlphaFoldDB" id="A0A6C0APK0"/>
<protein>
    <recommendedName>
        <fullName evidence="2">Phosphatidic acid phosphatase type 2/haloperoxidase domain-containing protein</fullName>
    </recommendedName>
</protein>
<dbReference type="GO" id="GO:0004601">
    <property type="term" value="F:peroxidase activity"/>
    <property type="evidence" value="ECO:0007669"/>
    <property type="project" value="InterPro"/>
</dbReference>